<dbReference type="Gene3D" id="1.10.357.10">
    <property type="entry name" value="Tetracycline Repressor, domain 2"/>
    <property type="match status" value="1"/>
</dbReference>
<dbReference type="AlphaFoldDB" id="A0A3E0VMZ1"/>
<dbReference type="GO" id="GO:0000976">
    <property type="term" value="F:transcription cis-regulatory region binding"/>
    <property type="evidence" value="ECO:0007669"/>
    <property type="project" value="TreeGrafter"/>
</dbReference>
<dbReference type="InterPro" id="IPR009057">
    <property type="entry name" value="Homeodomain-like_sf"/>
</dbReference>
<evidence type="ECO:0000256" key="4">
    <source>
        <dbReference type="PROSITE-ProRule" id="PRU00335"/>
    </source>
</evidence>
<organism evidence="6 7">
    <name type="scientific">Subtercola boreus</name>
    <dbReference type="NCBI Taxonomy" id="120213"/>
    <lineage>
        <taxon>Bacteria</taxon>
        <taxon>Bacillati</taxon>
        <taxon>Actinomycetota</taxon>
        <taxon>Actinomycetes</taxon>
        <taxon>Micrococcales</taxon>
        <taxon>Microbacteriaceae</taxon>
        <taxon>Subtercola</taxon>
    </lineage>
</organism>
<evidence type="ECO:0000256" key="2">
    <source>
        <dbReference type="ARBA" id="ARBA00023125"/>
    </source>
</evidence>
<dbReference type="PROSITE" id="PS01081">
    <property type="entry name" value="HTH_TETR_1"/>
    <property type="match status" value="1"/>
</dbReference>
<dbReference type="InterPro" id="IPR001647">
    <property type="entry name" value="HTH_TetR"/>
</dbReference>
<dbReference type="Proteomes" id="UP000256486">
    <property type="component" value="Unassembled WGS sequence"/>
</dbReference>
<dbReference type="InterPro" id="IPR050109">
    <property type="entry name" value="HTH-type_TetR-like_transc_reg"/>
</dbReference>
<gene>
    <name evidence="6" type="ORF">B7R54_01925</name>
</gene>
<dbReference type="SUPFAM" id="SSF46689">
    <property type="entry name" value="Homeodomain-like"/>
    <property type="match status" value="1"/>
</dbReference>
<sequence length="208" mass="23515">MTSNPVRPPLQKRSREAWTRLLDAGVELLAERGYEGFTISALCEASEVAPRFIYDRVDGKDDLFLAVYEHGLARVRLGQSELQREDRWHGLAAAPLVRGAIGEIGARFRENAPFLRAVVLLSSTVAEVANRGALYREEFEGQFVELLSRVTAEIRHAEPVAAVRYCFDTAFSAWVVRVAYGAEFSSLELDDEQFDRHLQELAVRYLLR</sequence>
<reference evidence="6 7" key="1">
    <citation type="submission" date="2017-04" db="EMBL/GenBank/DDBJ databases">
        <title>Comparative genome analysis of Subtercola boreus.</title>
        <authorList>
            <person name="Cho Y.-J."/>
            <person name="Cho A."/>
            <person name="Kim O.-S."/>
            <person name="Lee J.-I."/>
        </authorList>
    </citation>
    <scope>NUCLEOTIDE SEQUENCE [LARGE SCALE GENOMIC DNA]</scope>
    <source>
        <strain evidence="6 7">K300</strain>
    </source>
</reference>
<feature type="domain" description="HTH tetR-type" evidence="5">
    <location>
        <begin position="15"/>
        <end position="75"/>
    </location>
</feature>
<keyword evidence="7" id="KW-1185">Reference proteome</keyword>
<keyword evidence="2 4" id="KW-0238">DNA-binding</keyword>
<dbReference type="PANTHER" id="PTHR30055:SF234">
    <property type="entry name" value="HTH-TYPE TRANSCRIPTIONAL REGULATOR BETI"/>
    <property type="match status" value="1"/>
</dbReference>
<name>A0A3E0VMZ1_9MICO</name>
<dbReference type="EMBL" id="NBWZ01000001">
    <property type="protein sequence ID" value="RFA11045.1"/>
    <property type="molecule type" value="Genomic_DNA"/>
</dbReference>
<dbReference type="InterPro" id="IPR023772">
    <property type="entry name" value="DNA-bd_HTH_TetR-type_CS"/>
</dbReference>
<protein>
    <recommendedName>
        <fullName evidence="5">HTH tetR-type domain-containing protein</fullName>
    </recommendedName>
</protein>
<accession>A0A3E0VMZ1</accession>
<dbReference type="OrthoDB" id="3786809at2"/>
<keyword evidence="1" id="KW-0805">Transcription regulation</keyword>
<dbReference type="GO" id="GO:0003700">
    <property type="term" value="F:DNA-binding transcription factor activity"/>
    <property type="evidence" value="ECO:0007669"/>
    <property type="project" value="TreeGrafter"/>
</dbReference>
<keyword evidence="3" id="KW-0804">Transcription</keyword>
<comment type="caution">
    <text evidence="6">The sequence shown here is derived from an EMBL/GenBank/DDBJ whole genome shotgun (WGS) entry which is preliminary data.</text>
</comment>
<feature type="DNA-binding region" description="H-T-H motif" evidence="4">
    <location>
        <begin position="38"/>
        <end position="57"/>
    </location>
</feature>
<proteinExistence type="predicted"/>
<evidence type="ECO:0000256" key="3">
    <source>
        <dbReference type="ARBA" id="ARBA00023163"/>
    </source>
</evidence>
<evidence type="ECO:0000256" key="1">
    <source>
        <dbReference type="ARBA" id="ARBA00023015"/>
    </source>
</evidence>
<dbReference type="PANTHER" id="PTHR30055">
    <property type="entry name" value="HTH-TYPE TRANSCRIPTIONAL REGULATOR RUTR"/>
    <property type="match status" value="1"/>
</dbReference>
<dbReference type="PROSITE" id="PS50977">
    <property type="entry name" value="HTH_TETR_2"/>
    <property type="match status" value="1"/>
</dbReference>
<evidence type="ECO:0000313" key="6">
    <source>
        <dbReference type="EMBL" id="RFA11045.1"/>
    </source>
</evidence>
<evidence type="ECO:0000313" key="7">
    <source>
        <dbReference type="Proteomes" id="UP000256486"/>
    </source>
</evidence>
<evidence type="ECO:0000259" key="5">
    <source>
        <dbReference type="PROSITE" id="PS50977"/>
    </source>
</evidence>
<dbReference type="Pfam" id="PF00440">
    <property type="entry name" value="TetR_N"/>
    <property type="match status" value="1"/>
</dbReference>